<evidence type="ECO:0000256" key="6">
    <source>
        <dbReference type="ARBA" id="ARBA00022840"/>
    </source>
</evidence>
<reference evidence="11" key="5">
    <citation type="journal article" date="2021" name="G3 (Bethesda)">
        <title>Aegilops tauschii genome assembly Aet v5.0 features greater sequence contiguity and improved annotation.</title>
        <authorList>
            <person name="Wang L."/>
            <person name="Zhu T."/>
            <person name="Rodriguez J.C."/>
            <person name="Deal K.R."/>
            <person name="Dubcovsky J."/>
            <person name="McGuire P.E."/>
            <person name="Lux T."/>
            <person name="Spannagl M."/>
            <person name="Mayer K.F.X."/>
            <person name="Baldrich P."/>
            <person name="Meyers B.C."/>
            <person name="Huo N."/>
            <person name="Gu Y.Q."/>
            <person name="Zhou H."/>
            <person name="Devos K.M."/>
            <person name="Bennetzen J.L."/>
            <person name="Unver T."/>
            <person name="Budak H."/>
            <person name="Gulick P.J."/>
            <person name="Galiba G."/>
            <person name="Kalapos B."/>
            <person name="Nelson D.R."/>
            <person name="Li P."/>
            <person name="You F.M."/>
            <person name="Luo M.C."/>
            <person name="Dvorak J."/>
        </authorList>
    </citation>
    <scope>NUCLEOTIDE SEQUENCE [LARGE SCALE GENOMIC DNA]</scope>
    <source>
        <strain evidence="11">cv. AL8/78</strain>
    </source>
</reference>
<reference evidence="11" key="4">
    <citation type="submission" date="2019-03" db="UniProtKB">
        <authorList>
            <consortium name="EnsemblPlants"/>
        </authorList>
    </citation>
    <scope>IDENTIFICATION</scope>
</reference>
<dbReference type="InterPro" id="IPR001680">
    <property type="entry name" value="WD40_rpt"/>
</dbReference>
<evidence type="ECO:0000256" key="7">
    <source>
        <dbReference type="PROSITE-ProRule" id="PRU00221"/>
    </source>
</evidence>
<dbReference type="Gene3D" id="2.130.10.10">
    <property type="entry name" value="YVTN repeat-like/Quinoprotein amine dehydrogenase"/>
    <property type="match status" value="1"/>
</dbReference>
<dbReference type="Gramene" id="AET7Gv21304300.5">
    <property type="protein sequence ID" value="AET7Gv21304300.5"/>
    <property type="gene ID" value="AET7Gv21304300"/>
</dbReference>
<dbReference type="Pfam" id="PF00400">
    <property type="entry name" value="WD40"/>
    <property type="match status" value="3"/>
</dbReference>
<dbReference type="Gramene" id="AET7Gv21304300.1">
    <property type="protein sequence ID" value="AET7Gv21304300.1"/>
    <property type="gene ID" value="AET7Gv21304300"/>
</dbReference>
<evidence type="ECO:0000313" key="12">
    <source>
        <dbReference type="Proteomes" id="UP000015105"/>
    </source>
</evidence>
<keyword evidence="5" id="KW-0418">Kinase</keyword>
<evidence type="ECO:0000259" key="10">
    <source>
        <dbReference type="PROSITE" id="PS50202"/>
    </source>
</evidence>
<dbReference type="InterPro" id="IPR019775">
    <property type="entry name" value="WD40_repeat_CS"/>
</dbReference>
<keyword evidence="12" id="KW-1185">Reference proteome</keyword>
<dbReference type="GO" id="GO:0004672">
    <property type="term" value="F:protein kinase activity"/>
    <property type="evidence" value="ECO:0007669"/>
    <property type="project" value="InterPro"/>
</dbReference>
<dbReference type="PANTHER" id="PTHR45707">
    <property type="entry name" value="C2 CALCIUM/LIPID-BINDING PLANT PHOSPHORIBOSYLTRANSFERASE FAMILY PROTEIN"/>
    <property type="match status" value="1"/>
</dbReference>
<evidence type="ECO:0008006" key="13">
    <source>
        <dbReference type="Google" id="ProtNLM"/>
    </source>
</evidence>
<evidence type="ECO:0000256" key="3">
    <source>
        <dbReference type="ARBA" id="ARBA00022737"/>
    </source>
</evidence>
<dbReference type="Gene3D" id="3.30.200.20">
    <property type="entry name" value="Phosphorylase Kinase, domain 1"/>
    <property type="match status" value="1"/>
</dbReference>
<evidence type="ECO:0000256" key="4">
    <source>
        <dbReference type="ARBA" id="ARBA00022741"/>
    </source>
</evidence>
<dbReference type="InterPro" id="IPR011009">
    <property type="entry name" value="Kinase-like_dom_sf"/>
</dbReference>
<feature type="repeat" description="WD" evidence="7">
    <location>
        <begin position="687"/>
        <end position="719"/>
    </location>
</feature>
<keyword evidence="6 8" id="KW-0067">ATP-binding</keyword>
<dbReference type="Pfam" id="PF00069">
    <property type="entry name" value="Pkinase"/>
    <property type="match status" value="1"/>
</dbReference>
<name>A0A453T9W4_AEGTS</name>
<dbReference type="InterPro" id="IPR000719">
    <property type="entry name" value="Prot_kinase_dom"/>
</dbReference>
<dbReference type="EnsemblPlants" id="AET7Gv21304300.5">
    <property type="protein sequence ID" value="AET7Gv21304300.5"/>
    <property type="gene ID" value="AET7Gv21304300"/>
</dbReference>
<dbReference type="GO" id="GO:0005524">
    <property type="term" value="F:ATP binding"/>
    <property type="evidence" value="ECO:0007669"/>
    <property type="project" value="UniProtKB-UniRule"/>
</dbReference>
<keyword evidence="4 8" id="KW-0547">Nucleotide-binding</keyword>
<dbReference type="AlphaFoldDB" id="A0A453T9W4"/>
<dbReference type="InterPro" id="IPR013783">
    <property type="entry name" value="Ig-like_fold"/>
</dbReference>
<dbReference type="KEGG" id="ats:109782475"/>
<proteinExistence type="predicted"/>
<dbReference type="Gene3D" id="2.60.40.10">
    <property type="entry name" value="Immunoglobulins"/>
    <property type="match status" value="1"/>
</dbReference>
<dbReference type="STRING" id="200361.A0A453T9W4"/>
<evidence type="ECO:0000256" key="2">
    <source>
        <dbReference type="ARBA" id="ARBA00022679"/>
    </source>
</evidence>
<dbReference type="SUPFAM" id="SSF49354">
    <property type="entry name" value="PapD-like"/>
    <property type="match status" value="1"/>
</dbReference>
<dbReference type="FunFam" id="1.10.510.10:FF:000870">
    <property type="entry name" value="OSJNBa0016N04.16-like protein"/>
    <property type="match status" value="1"/>
</dbReference>
<dbReference type="SUPFAM" id="SSF50978">
    <property type="entry name" value="WD40 repeat-like"/>
    <property type="match status" value="1"/>
</dbReference>
<dbReference type="PROSITE" id="PS00107">
    <property type="entry name" value="PROTEIN_KINASE_ATP"/>
    <property type="match status" value="1"/>
</dbReference>
<dbReference type="InterPro" id="IPR020472">
    <property type="entry name" value="WD40_PAC1"/>
</dbReference>
<dbReference type="PRINTS" id="PR00320">
    <property type="entry name" value="GPROTEINBRPT"/>
</dbReference>
<dbReference type="SMART" id="SM00320">
    <property type="entry name" value="WD40"/>
    <property type="match status" value="6"/>
</dbReference>
<dbReference type="PROSITE" id="PS50294">
    <property type="entry name" value="WD_REPEATS_REGION"/>
    <property type="match status" value="3"/>
</dbReference>
<keyword evidence="2" id="KW-0808">Transferase</keyword>
<dbReference type="InterPro" id="IPR008271">
    <property type="entry name" value="Ser/Thr_kinase_AS"/>
</dbReference>
<dbReference type="InterPro" id="IPR017441">
    <property type="entry name" value="Protein_kinase_ATP_BS"/>
</dbReference>
<feature type="repeat" description="WD" evidence="7">
    <location>
        <begin position="601"/>
        <end position="643"/>
    </location>
</feature>
<dbReference type="SUPFAM" id="SSF56112">
    <property type="entry name" value="Protein kinase-like (PK-like)"/>
    <property type="match status" value="1"/>
</dbReference>
<dbReference type="PROSITE" id="PS50082">
    <property type="entry name" value="WD_REPEATS_2"/>
    <property type="match status" value="3"/>
</dbReference>
<reference evidence="11" key="3">
    <citation type="journal article" date="2017" name="Nature">
        <title>Genome sequence of the progenitor of the wheat D genome Aegilops tauschii.</title>
        <authorList>
            <person name="Luo M.C."/>
            <person name="Gu Y.Q."/>
            <person name="Puiu D."/>
            <person name="Wang H."/>
            <person name="Twardziok S.O."/>
            <person name="Deal K.R."/>
            <person name="Huo N."/>
            <person name="Zhu T."/>
            <person name="Wang L."/>
            <person name="Wang Y."/>
            <person name="McGuire P.E."/>
            <person name="Liu S."/>
            <person name="Long H."/>
            <person name="Ramasamy R.K."/>
            <person name="Rodriguez J.C."/>
            <person name="Van S.L."/>
            <person name="Yuan L."/>
            <person name="Wang Z."/>
            <person name="Xia Z."/>
            <person name="Xiao L."/>
            <person name="Anderson O.D."/>
            <person name="Ouyang S."/>
            <person name="Liang Y."/>
            <person name="Zimin A.V."/>
            <person name="Pertea G."/>
            <person name="Qi P."/>
            <person name="Bennetzen J.L."/>
            <person name="Dai X."/>
            <person name="Dawson M.W."/>
            <person name="Muller H.G."/>
            <person name="Kugler K."/>
            <person name="Rivarola-Duarte L."/>
            <person name="Spannagl M."/>
            <person name="Mayer K.F.X."/>
            <person name="Lu F.H."/>
            <person name="Bevan M.W."/>
            <person name="Leroy P."/>
            <person name="Li P."/>
            <person name="You F.M."/>
            <person name="Sun Q."/>
            <person name="Liu Z."/>
            <person name="Lyons E."/>
            <person name="Wicker T."/>
            <person name="Salzberg S.L."/>
            <person name="Devos K.M."/>
            <person name="Dvorak J."/>
        </authorList>
    </citation>
    <scope>NUCLEOTIDE SEQUENCE [LARGE SCALE GENOMIC DNA]</scope>
    <source>
        <strain evidence="11">cv. AL8/78</strain>
    </source>
</reference>
<keyword evidence="3" id="KW-0677">Repeat</keyword>
<feature type="domain" description="Protein kinase" evidence="9">
    <location>
        <begin position="31"/>
        <end position="326"/>
    </location>
</feature>
<dbReference type="InterPro" id="IPR008962">
    <property type="entry name" value="PapD-like_sf"/>
</dbReference>
<dbReference type="CDD" id="cd00200">
    <property type="entry name" value="WD40"/>
    <property type="match status" value="1"/>
</dbReference>
<dbReference type="PROSITE" id="PS00678">
    <property type="entry name" value="WD_REPEATS_1"/>
    <property type="match status" value="1"/>
</dbReference>
<feature type="domain" description="MSP" evidence="10">
    <location>
        <begin position="331"/>
        <end position="449"/>
    </location>
</feature>
<feature type="repeat" description="WD" evidence="7">
    <location>
        <begin position="644"/>
        <end position="687"/>
    </location>
</feature>
<dbReference type="Proteomes" id="UP000015105">
    <property type="component" value="Chromosome 7D"/>
</dbReference>
<dbReference type="InterPro" id="IPR000535">
    <property type="entry name" value="MSP_dom"/>
</dbReference>
<evidence type="ECO:0000256" key="5">
    <source>
        <dbReference type="ARBA" id="ARBA00022777"/>
    </source>
</evidence>
<dbReference type="PROSITE" id="PS50202">
    <property type="entry name" value="MSP"/>
    <property type="match status" value="1"/>
</dbReference>
<evidence type="ECO:0000256" key="8">
    <source>
        <dbReference type="PROSITE-ProRule" id="PRU10141"/>
    </source>
</evidence>
<dbReference type="Pfam" id="PF00635">
    <property type="entry name" value="Motile_Sperm"/>
    <property type="match status" value="1"/>
</dbReference>
<keyword evidence="1 7" id="KW-0853">WD repeat</keyword>
<organism evidence="11 12">
    <name type="scientific">Aegilops tauschii subsp. strangulata</name>
    <name type="common">Goatgrass</name>
    <dbReference type="NCBI Taxonomy" id="200361"/>
    <lineage>
        <taxon>Eukaryota</taxon>
        <taxon>Viridiplantae</taxon>
        <taxon>Streptophyta</taxon>
        <taxon>Embryophyta</taxon>
        <taxon>Tracheophyta</taxon>
        <taxon>Spermatophyta</taxon>
        <taxon>Magnoliopsida</taxon>
        <taxon>Liliopsida</taxon>
        <taxon>Poales</taxon>
        <taxon>Poaceae</taxon>
        <taxon>BOP clade</taxon>
        <taxon>Pooideae</taxon>
        <taxon>Triticodae</taxon>
        <taxon>Triticeae</taxon>
        <taxon>Triticinae</taxon>
        <taxon>Aegilops</taxon>
    </lineage>
</organism>
<dbReference type="PROSITE" id="PS00108">
    <property type="entry name" value="PROTEIN_KINASE_ST"/>
    <property type="match status" value="1"/>
</dbReference>
<dbReference type="PANTHER" id="PTHR45707:SF79">
    <property type="entry name" value="PROTEIN KINASE DOMAIN-CONTAINING PROTEIN"/>
    <property type="match status" value="1"/>
</dbReference>
<evidence type="ECO:0000313" key="11">
    <source>
        <dbReference type="EnsemblPlants" id="AET7Gv21304300.1"/>
    </source>
</evidence>
<protein>
    <recommendedName>
        <fullName evidence="13">Protein kinase domain-containing protein</fullName>
    </recommendedName>
</protein>
<reference evidence="12" key="1">
    <citation type="journal article" date="2014" name="Science">
        <title>Ancient hybridizations among the ancestral genomes of bread wheat.</title>
        <authorList>
            <consortium name="International Wheat Genome Sequencing Consortium,"/>
            <person name="Marcussen T."/>
            <person name="Sandve S.R."/>
            <person name="Heier L."/>
            <person name="Spannagl M."/>
            <person name="Pfeifer M."/>
            <person name="Jakobsen K.S."/>
            <person name="Wulff B.B."/>
            <person name="Steuernagel B."/>
            <person name="Mayer K.F."/>
            <person name="Olsen O.A."/>
        </authorList>
    </citation>
    <scope>NUCLEOTIDE SEQUENCE [LARGE SCALE GENOMIC DNA]</scope>
    <source>
        <strain evidence="12">cv. AL8/78</strain>
    </source>
</reference>
<evidence type="ECO:0000256" key="1">
    <source>
        <dbReference type="ARBA" id="ARBA00022574"/>
    </source>
</evidence>
<evidence type="ECO:0000259" key="9">
    <source>
        <dbReference type="PROSITE" id="PS50011"/>
    </source>
</evidence>
<sequence>MNHEVLERILDGRENPTNLSLPLLKDITENFSEDREIGHGGFATVYKGVLPNGNVAVKRIKSCHSIKETLFYREVNSLLNIEHENVVRFLGFCASTDQIAIQIEGLKERIYAEVRERLLCFEYISNGSLTKYITDELRGLEWKTRYEIIRGICEGLYHLHKEKQIYHMDMKPDNILLDNDMVPKITDFGLSRLDEMTQTMSKDRLGSLGYCAPEYWSQGKMSFKSDMYSLGVIIIELVTGQKALPINNNKILRRWRHRWRKTGKETQLVYQQVAKCIRIGLLCQEIDPSERPFIWDIIDDIRQAEGVNGSIKNDSQYKFGQISPYLEDDDMLGIEPLELHFPFQLNKQMSCTIQLTNETGSYIAFNVEHMNPLSYCAQPQKDIIPPRSKCNVEITMQPQAKAPRDHTSEFTVWSTKVNDGLAIEDMATIKFIKEAINVVDDVNLDVAFDISEPQEASEKTSVTVQPLTQITDDVARAIWCMDAHQTEPLIITGHRFGDVQIWNSDTQKVVDWVKASEEAVSNVKFIARMRWLVAVAYDCFFHVYKYEKELEKVTSFKAHGYYDWGRCSLDVHPTQPYVLSACRMQVKLWDWDQDWNCIQTFEEHSDNINEVKFNLEDTNSFASASDDCTVKVWSLDSPKSKYTLPGHSHHVYSVDFFKRDGRQYLISGCKDKTAKIWDLQKKECVQTLQHECDVNSVFAHPSLPLLVTGGEDGAVRVWSSTDFRLKRKLGVSMPVRGFACLTGSERVAIAHYYGMSVMEIGDEEGQGGNEGSHENSTAAIDYEKIQRQSERAASTLSSILKFERLIGDEWYLSNQI</sequence>
<feature type="binding site" evidence="8">
    <location>
        <position position="58"/>
    </location>
    <ligand>
        <name>ATP</name>
        <dbReference type="ChEBI" id="CHEBI:30616"/>
    </ligand>
</feature>
<accession>A0A453T9W4</accession>
<dbReference type="InterPro" id="IPR015943">
    <property type="entry name" value="WD40/YVTN_repeat-like_dom_sf"/>
</dbReference>
<dbReference type="Gene3D" id="1.10.510.10">
    <property type="entry name" value="Transferase(Phosphotransferase) domain 1"/>
    <property type="match status" value="1"/>
</dbReference>
<dbReference type="EnsemblPlants" id="AET7Gv21304300.1">
    <property type="protein sequence ID" value="AET7Gv21304300.1"/>
    <property type="gene ID" value="AET7Gv21304300"/>
</dbReference>
<dbReference type="InterPro" id="IPR036322">
    <property type="entry name" value="WD40_repeat_dom_sf"/>
</dbReference>
<dbReference type="PROSITE" id="PS50011">
    <property type="entry name" value="PROTEIN_KINASE_DOM"/>
    <property type="match status" value="1"/>
</dbReference>
<reference evidence="12" key="2">
    <citation type="journal article" date="2017" name="Nat. Plants">
        <title>The Aegilops tauschii genome reveals multiple impacts of transposons.</title>
        <authorList>
            <person name="Zhao G."/>
            <person name="Zou C."/>
            <person name="Li K."/>
            <person name="Wang K."/>
            <person name="Li T."/>
            <person name="Gao L."/>
            <person name="Zhang X."/>
            <person name="Wang H."/>
            <person name="Yang Z."/>
            <person name="Liu X."/>
            <person name="Jiang W."/>
            <person name="Mao L."/>
            <person name="Kong X."/>
            <person name="Jiao Y."/>
            <person name="Jia J."/>
        </authorList>
    </citation>
    <scope>NUCLEOTIDE SEQUENCE [LARGE SCALE GENOMIC DNA]</scope>
    <source>
        <strain evidence="12">cv. AL8/78</strain>
    </source>
</reference>
<dbReference type="SMART" id="SM00220">
    <property type="entry name" value="S_TKc"/>
    <property type="match status" value="1"/>
</dbReference>